<feature type="compositionally biased region" description="Polar residues" evidence="1">
    <location>
        <begin position="217"/>
        <end position="232"/>
    </location>
</feature>
<protein>
    <submittedName>
        <fullName evidence="2">Uncharacterized protein</fullName>
    </submittedName>
</protein>
<evidence type="ECO:0000256" key="1">
    <source>
        <dbReference type="SAM" id="MobiDB-lite"/>
    </source>
</evidence>
<organism evidence="2 3">
    <name type="scientific">Collybiopsis confluens</name>
    <dbReference type="NCBI Taxonomy" id="2823264"/>
    <lineage>
        <taxon>Eukaryota</taxon>
        <taxon>Fungi</taxon>
        <taxon>Dikarya</taxon>
        <taxon>Basidiomycota</taxon>
        <taxon>Agaricomycotina</taxon>
        <taxon>Agaricomycetes</taxon>
        <taxon>Agaricomycetidae</taxon>
        <taxon>Agaricales</taxon>
        <taxon>Marasmiineae</taxon>
        <taxon>Omphalotaceae</taxon>
        <taxon>Collybiopsis</taxon>
    </lineage>
</organism>
<dbReference type="AlphaFoldDB" id="A0A8H5I1S0"/>
<feature type="region of interest" description="Disordered" evidence="1">
    <location>
        <begin position="17"/>
        <end position="102"/>
    </location>
</feature>
<evidence type="ECO:0000313" key="2">
    <source>
        <dbReference type="EMBL" id="KAF5393439.1"/>
    </source>
</evidence>
<dbReference type="OrthoDB" id="5599613at2759"/>
<feature type="region of interest" description="Disordered" evidence="1">
    <location>
        <begin position="207"/>
        <end position="241"/>
    </location>
</feature>
<dbReference type="Proteomes" id="UP000518752">
    <property type="component" value="Unassembled WGS sequence"/>
</dbReference>
<keyword evidence="3" id="KW-1185">Reference proteome</keyword>
<feature type="region of interest" description="Disordered" evidence="1">
    <location>
        <begin position="323"/>
        <end position="353"/>
    </location>
</feature>
<accession>A0A8H5I1S0</accession>
<feature type="region of interest" description="Disordered" evidence="1">
    <location>
        <begin position="274"/>
        <end position="299"/>
    </location>
</feature>
<proteinExistence type="predicted"/>
<name>A0A8H5I1S0_9AGAR</name>
<evidence type="ECO:0000313" key="3">
    <source>
        <dbReference type="Proteomes" id="UP000518752"/>
    </source>
</evidence>
<comment type="caution">
    <text evidence="2">The sequence shown here is derived from an EMBL/GenBank/DDBJ whole genome shotgun (WGS) entry which is preliminary data.</text>
</comment>
<reference evidence="2 3" key="1">
    <citation type="journal article" date="2020" name="ISME J.">
        <title>Uncovering the hidden diversity of litter-decomposition mechanisms in mushroom-forming fungi.</title>
        <authorList>
            <person name="Floudas D."/>
            <person name="Bentzer J."/>
            <person name="Ahren D."/>
            <person name="Johansson T."/>
            <person name="Persson P."/>
            <person name="Tunlid A."/>
        </authorList>
    </citation>
    <scope>NUCLEOTIDE SEQUENCE [LARGE SCALE GENOMIC DNA]</scope>
    <source>
        <strain evidence="2 3">CBS 406.79</strain>
    </source>
</reference>
<sequence>MAKNSKVSIATGSSKIITDYFLRRPATRPIHKKDSNKTQETESTDAISSSHLAAPPPTENRTRMRSRTPECGTRESSKPSPAKPSGKRKAKFGVEATPENTDPVLVVARLTNSVPLSTAAPPSPLSLSNDLTPSGSKNDLIKKFRLSSPALSEVPGSVFGEEEIGDLPPIIHDSQASRESVTKWRDQTSQLFNFPDDMDIDADENETAVARRDADGSVTSPERTTPSPFQQLTPPPTTVHQPLHLPTIVPSSDAVEKAKQLIADIRAKAIAEANSSPIQDSKPFELRESLSDSDSDDDLQPLEIMTKNKTTKKIKSPLVATTRYNTRSFDPQASSKDLQKSPSVQHDKRKSMVTKKTNPFLALLKEKREEEGAGRSTIDYIKAAETALSIEYMLLEMDDDEDETPGEPSMPQRSNENDTDDMKVVLDDGDRERLFGHQGDQIKDILDGDKENRKADEFQQSRIGVAFWSRDHIDDDAVTNDETPLDFGDYCQQPILAMLHSALQSTGKVCESQSKFAADISLDVKRSSAILNLGLLSAVNLQSHPAVVNHLSYLSLSSKYEELGLAAFRALMNVWTVSQAGRMHGISLQSILRAMSELGAKAELLNLPGGSHPNVDEKKRERLVFRLIKMIEVSARQRLLNPTELPEIVLVLLAVSLDSSTPSALQDEIMLVLHTVFQSIADPNVVANNEPLLCTKILTFILPLDPVNISHVLTLLAGGPGRGIRIARWVARSVLLGQTKVTGREYCHTPAIDDLSAILVQGETTSCPAFQITKDTDYVELCYYVHILATALTDISSYVPQELATIASFKTEQHTGQSPNKDKPQTPFQLLESRMTFLHRKITDHGTNIERSRTKAALHHLTMRLHFQLKAGTKSDKPSNIAHYFRKDS</sequence>
<feature type="region of interest" description="Disordered" evidence="1">
    <location>
        <begin position="115"/>
        <end position="134"/>
    </location>
</feature>
<feature type="compositionally biased region" description="Polar residues" evidence="1">
    <location>
        <begin position="323"/>
        <end position="344"/>
    </location>
</feature>
<feature type="region of interest" description="Disordered" evidence="1">
    <location>
        <begin position="399"/>
        <end position="421"/>
    </location>
</feature>
<dbReference type="EMBL" id="JAACJN010000002">
    <property type="protein sequence ID" value="KAF5393439.1"/>
    <property type="molecule type" value="Genomic_DNA"/>
</dbReference>
<gene>
    <name evidence="2" type="ORF">D9757_000631</name>
</gene>